<comment type="caution">
    <text evidence="1">The sequence shown here is derived from an EMBL/GenBank/DDBJ whole genome shotgun (WGS) entry which is preliminary data.</text>
</comment>
<organism evidence="1 2">
    <name type="scientific">Friedmanniomyces endolithicus</name>
    <dbReference type="NCBI Taxonomy" id="329885"/>
    <lineage>
        <taxon>Eukaryota</taxon>
        <taxon>Fungi</taxon>
        <taxon>Dikarya</taxon>
        <taxon>Ascomycota</taxon>
        <taxon>Pezizomycotina</taxon>
        <taxon>Dothideomycetes</taxon>
        <taxon>Dothideomycetidae</taxon>
        <taxon>Mycosphaerellales</taxon>
        <taxon>Teratosphaeriaceae</taxon>
        <taxon>Friedmanniomyces</taxon>
    </lineage>
</organism>
<dbReference type="Proteomes" id="UP001175353">
    <property type="component" value="Unassembled WGS sequence"/>
</dbReference>
<evidence type="ECO:0000313" key="2">
    <source>
        <dbReference type="Proteomes" id="UP001175353"/>
    </source>
</evidence>
<dbReference type="PANTHER" id="PTHR42085">
    <property type="entry name" value="F-BOX DOMAIN-CONTAINING PROTEIN"/>
    <property type="match status" value="1"/>
</dbReference>
<reference evidence="1" key="1">
    <citation type="submission" date="2023-06" db="EMBL/GenBank/DDBJ databases">
        <title>Black Yeasts Isolated from many extreme environments.</title>
        <authorList>
            <person name="Coleine C."/>
            <person name="Stajich J.E."/>
            <person name="Selbmann L."/>
        </authorList>
    </citation>
    <scope>NUCLEOTIDE SEQUENCE</scope>
    <source>
        <strain evidence="1">CCFEE 5200</strain>
    </source>
</reference>
<proteinExistence type="predicted"/>
<keyword evidence="2" id="KW-1185">Reference proteome</keyword>
<sequence>MDGALHNLSPDFEHIFHGDHNPQTFPLFRLPPEIWLRICDLAVTTPKPINITKAPQTPDQVALVRQPPLTLTCRLLRSEALPMFYRNNRFEARHFCQHACPRQWLVAIGREHLRAMGSLKLHTRMSDGFWQGCFERTGLKVKVEVTAREVRGQCPRHAHGRFQTLTVTFL</sequence>
<dbReference type="AlphaFoldDB" id="A0AAN6KWJ5"/>
<dbReference type="EMBL" id="JAUJLE010000023">
    <property type="protein sequence ID" value="KAK1005234.1"/>
    <property type="molecule type" value="Genomic_DNA"/>
</dbReference>
<dbReference type="PANTHER" id="PTHR42085:SF2">
    <property type="entry name" value="F-BOX DOMAIN-CONTAINING PROTEIN"/>
    <property type="match status" value="1"/>
</dbReference>
<protein>
    <recommendedName>
        <fullName evidence="3">F-box domain-containing protein</fullName>
    </recommendedName>
</protein>
<name>A0AAN6KWJ5_9PEZI</name>
<evidence type="ECO:0000313" key="1">
    <source>
        <dbReference type="EMBL" id="KAK1005234.1"/>
    </source>
</evidence>
<gene>
    <name evidence="1" type="ORF">LTR91_004090</name>
</gene>
<accession>A0AAN6KWJ5</accession>
<evidence type="ECO:0008006" key="3">
    <source>
        <dbReference type="Google" id="ProtNLM"/>
    </source>
</evidence>
<dbReference type="InterPro" id="IPR038883">
    <property type="entry name" value="AN11006-like"/>
</dbReference>